<comment type="caution">
    <text evidence="3">The sequence shown here is derived from an EMBL/GenBank/DDBJ whole genome shotgun (WGS) entry which is preliminary data.</text>
</comment>
<evidence type="ECO:0000256" key="1">
    <source>
        <dbReference type="SAM" id="Coils"/>
    </source>
</evidence>
<keyword evidence="1" id="KW-0175">Coiled coil</keyword>
<feature type="region of interest" description="Disordered" evidence="2">
    <location>
        <begin position="46"/>
        <end position="106"/>
    </location>
</feature>
<evidence type="ECO:0000313" key="4">
    <source>
        <dbReference type="Proteomes" id="UP000722750"/>
    </source>
</evidence>
<sequence length="244" mass="27407">MSKANLIFKECFWAILCISVILLNGCKLPELIKAKPAVARDKPLIEVSTTKEVPPVEEEDKAKKEIPPVEEDKTKTDKPAVNKDKPSVKESKEKEAPPADKGSGYLSKGSPLGLGLVVIDGDEEVSVFEKIKILETRLKALKNEMRIKTEKSNKKLADLQAAKEVVEKNFADTKERLEKENKDLSDKIESLESKQIDLEARAVSAENELNPVKDELLKTQLSEIKAQQELYKLKIENLKQDEEE</sequence>
<dbReference type="AlphaFoldDB" id="A0A942A2V2"/>
<evidence type="ECO:0000313" key="3">
    <source>
        <dbReference type="EMBL" id="MBS1258676.1"/>
    </source>
</evidence>
<proteinExistence type="predicted"/>
<dbReference type="Proteomes" id="UP000722750">
    <property type="component" value="Unassembled WGS sequence"/>
</dbReference>
<organism evidence="3 4">
    <name type="scientific">Candidatus Scalindua arabica</name>
    <dbReference type="NCBI Taxonomy" id="1127984"/>
    <lineage>
        <taxon>Bacteria</taxon>
        <taxon>Pseudomonadati</taxon>
        <taxon>Planctomycetota</taxon>
        <taxon>Candidatus Brocadiia</taxon>
        <taxon>Candidatus Brocadiales</taxon>
        <taxon>Candidatus Scalinduaceae</taxon>
        <taxon>Candidatus Scalindua</taxon>
    </lineage>
</organism>
<dbReference type="EMBL" id="JAANXD010000073">
    <property type="protein sequence ID" value="MBS1258676.1"/>
    <property type="molecule type" value="Genomic_DNA"/>
</dbReference>
<reference evidence="3" key="1">
    <citation type="journal article" date="2021" name="ISME J.">
        <title>Fine-scale metabolic discontinuity in a stratified prokaryote microbiome of a Red Sea deep halocline.</title>
        <authorList>
            <person name="Michoud G."/>
            <person name="Ngugi D.K."/>
            <person name="Barozzi A."/>
            <person name="Merlino G."/>
            <person name="Calleja M.L."/>
            <person name="Delgado-Huertas A."/>
            <person name="Moran X.A.G."/>
            <person name="Daffonchio D."/>
        </authorList>
    </citation>
    <scope>NUCLEOTIDE SEQUENCE</scope>
    <source>
        <strain evidence="3">SuakinDeep_MAG55_1</strain>
    </source>
</reference>
<protein>
    <submittedName>
        <fullName evidence="3">Uncharacterized protein</fullName>
    </submittedName>
</protein>
<gene>
    <name evidence="3" type="ORF">MAG551_01738</name>
</gene>
<name>A0A942A2V2_9BACT</name>
<evidence type="ECO:0000256" key="2">
    <source>
        <dbReference type="SAM" id="MobiDB-lite"/>
    </source>
</evidence>
<feature type="coiled-coil region" evidence="1">
    <location>
        <begin position="131"/>
        <end position="244"/>
    </location>
</feature>
<accession>A0A942A2V2</accession>
<feature type="compositionally biased region" description="Basic and acidic residues" evidence="2">
    <location>
        <begin position="60"/>
        <end position="98"/>
    </location>
</feature>